<dbReference type="EMBL" id="ML211772">
    <property type="protein sequence ID" value="TFK80438.1"/>
    <property type="molecule type" value="Genomic_DNA"/>
</dbReference>
<feature type="region of interest" description="Disordered" evidence="1">
    <location>
        <begin position="691"/>
        <end position="732"/>
    </location>
</feature>
<dbReference type="AlphaFoldDB" id="A0A5C3NVS1"/>
<feature type="region of interest" description="Disordered" evidence="1">
    <location>
        <begin position="392"/>
        <end position="428"/>
    </location>
</feature>
<feature type="compositionally biased region" description="Low complexity" evidence="1">
    <location>
        <begin position="595"/>
        <end position="606"/>
    </location>
</feature>
<feature type="compositionally biased region" description="Basic and acidic residues" evidence="1">
    <location>
        <begin position="94"/>
        <end position="106"/>
    </location>
</feature>
<reference evidence="2 3" key="1">
    <citation type="journal article" date="2019" name="Nat. Ecol. Evol.">
        <title>Megaphylogeny resolves global patterns of mushroom evolution.</title>
        <authorList>
            <person name="Varga T."/>
            <person name="Krizsan K."/>
            <person name="Foldi C."/>
            <person name="Dima B."/>
            <person name="Sanchez-Garcia M."/>
            <person name="Sanchez-Ramirez S."/>
            <person name="Szollosi G.J."/>
            <person name="Szarkandi J.G."/>
            <person name="Papp V."/>
            <person name="Albert L."/>
            <person name="Andreopoulos W."/>
            <person name="Angelini C."/>
            <person name="Antonin V."/>
            <person name="Barry K.W."/>
            <person name="Bougher N.L."/>
            <person name="Buchanan P."/>
            <person name="Buyck B."/>
            <person name="Bense V."/>
            <person name="Catcheside P."/>
            <person name="Chovatia M."/>
            <person name="Cooper J."/>
            <person name="Damon W."/>
            <person name="Desjardin D."/>
            <person name="Finy P."/>
            <person name="Geml J."/>
            <person name="Haridas S."/>
            <person name="Hughes K."/>
            <person name="Justo A."/>
            <person name="Karasinski D."/>
            <person name="Kautmanova I."/>
            <person name="Kiss B."/>
            <person name="Kocsube S."/>
            <person name="Kotiranta H."/>
            <person name="LaButti K.M."/>
            <person name="Lechner B.E."/>
            <person name="Liimatainen K."/>
            <person name="Lipzen A."/>
            <person name="Lukacs Z."/>
            <person name="Mihaltcheva S."/>
            <person name="Morgado L.N."/>
            <person name="Niskanen T."/>
            <person name="Noordeloos M.E."/>
            <person name="Ohm R.A."/>
            <person name="Ortiz-Santana B."/>
            <person name="Ovrebo C."/>
            <person name="Racz N."/>
            <person name="Riley R."/>
            <person name="Savchenko A."/>
            <person name="Shiryaev A."/>
            <person name="Soop K."/>
            <person name="Spirin V."/>
            <person name="Szebenyi C."/>
            <person name="Tomsovsky M."/>
            <person name="Tulloss R.E."/>
            <person name="Uehling J."/>
            <person name="Grigoriev I.V."/>
            <person name="Vagvolgyi C."/>
            <person name="Papp T."/>
            <person name="Martin F.M."/>
            <person name="Miettinen O."/>
            <person name="Hibbett D.S."/>
            <person name="Nagy L.G."/>
        </authorList>
    </citation>
    <scope>NUCLEOTIDE SEQUENCE [LARGE SCALE GENOMIC DNA]</scope>
    <source>
        <strain evidence="2 3">HHB13444</strain>
    </source>
</reference>
<feature type="region of interest" description="Disordered" evidence="1">
    <location>
        <begin position="618"/>
        <end position="677"/>
    </location>
</feature>
<feature type="region of interest" description="Disordered" evidence="1">
    <location>
        <begin position="1"/>
        <end position="47"/>
    </location>
</feature>
<evidence type="ECO:0000256" key="1">
    <source>
        <dbReference type="SAM" id="MobiDB-lite"/>
    </source>
</evidence>
<evidence type="ECO:0000313" key="2">
    <source>
        <dbReference type="EMBL" id="TFK80438.1"/>
    </source>
</evidence>
<dbReference type="InParanoid" id="A0A5C3NVS1"/>
<proteinExistence type="predicted"/>
<feature type="region of interest" description="Disordered" evidence="1">
    <location>
        <begin position="93"/>
        <end position="114"/>
    </location>
</feature>
<feature type="compositionally biased region" description="Low complexity" evidence="1">
    <location>
        <begin position="653"/>
        <end position="662"/>
    </location>
</feature>
<evidence type="ECO:0000313" key="3">
    <source>
        <dbReference type="Proteomes" id="UP000308197"/>
    </source>
</evidence>
<feature type="region of interest" description="Disordered" evidence="1">
    <location>
        <begin position="165"/>
        <end position="288"/>
    </location>
</feature>
<gene>
    <name evidence="2" type="ORF">K466DRAFT_381686</name>
</gene>
<protein>
    <submittedName>
        <fullName evidence="2">Uncharacterized protein</fullName>
    </submittedName>
</protein>
<feature type="compositionally biased region" description="Low complexity" evidence="1">
    <location>
        <begin position="276"/>
        <end position="288"/>
    </location>
</feature>
<feature type="compositionally biased region" description="Polar residues" evidence="1">
    <location>
        <begin position="550"/>
        <end position="564"/>
    </location>
</feature>
<feature type="compositionally biased region" description="Basic and acidic residues" evidence="1">
    <location>
        <begin position="1"/>
        <end position="15"/>
    </location>
</feature>
<organism evidence="2 3">
    <name type="scientific">Polyporus arcularius HHB13444</name>
    <dbReference type="NCBI Taxonomy" id="1314778"/>
    <lineage>
        <taxon>Eukaryota</taxon>
        <taxon>Fungi</taxon>
        <taxon>Dikarya</taxon>
        <taxon>Basidiomycota</taxon>
        <taxon>Agaricomycotina</taxon>
        <taxon>Agaricomycetes</taxon>
        <taxon>Polyporales</taxon>
        <taxon>Polyporaceae</taxon>
        <taxon>Polyporus</taxon>
    </lineage>
</organism>
<keyword evidence="3" id="KW-1185">Reference proteome</keyword>
<dbReference type="Proteomes" id="UP000308197">
    <property type="component" value="Unassembled WGS sequence"/>
</dbReference>
<name>A0A5C3NVS1_9APHY</name>
<feature type="region of interest" description="Disordered" evidence="1">
    <location>
        <begin position="454"/>
        <end position="606"/>
    </location>
</feature>
<sequence>MITDLLERLLEERPPRSSPLTSSSTPFDSARPQRVAPQRIPEPVSSRYFPDLHTFVDDFWQRENDRELEGFDRTIREAEAHRQRTADFLARAEPGPRRSSLVDRTSHPVSSNYSTLRGALDDSAATRRSLGARAPVASVFTRPLNDGPIRRISLFGEGVESINQDSGLDLGENEPTPYFADSGFSSFRSSAPRMPQHPRPSTDFFSSDLYPSGSSAYDSAPLQPPRESYLEMNSRARSSSISGLRRRARARSHSSPSPPLPPIELSPLWHDTAPHSRPSWRSTSRSTTNLEVMRRRVARESSEYLNRFPPPREPSPDPLDFDASVGRRVARESSEFLAFIDRLSPPRDPSPLEAISLEPPSFRREAESSLFPLDSTSSLRFESFRRPRHRVLRDPSYPIPPLRDPSPNRLDVAPPVPPPLSSSTRARSNRTIDLNAFHEGPFRATLARSMAYTRETRQQPSVSAERERPASTQNVASAFSDSSEEDDDPWDRYLSLRQEPRAAPRDLTGLAPRRQPLVSRNGVSTVGSGTRRLDGIDMLSRTRAYGGSTGSNSITPAATTTQSLPDPFERSSTSDSSERDLDMQRPVDRLRDLVSRPSAALSARSRTLLDRERSFSELVDDTSARTTGLQRWEQRRQVLQRMSARARERGGDSTTSTTASSAQPLSSGAAAHPRASQRDEAYLPSFARREAPPSFLDRPVRPVDPPSRRHARAPQLAPRHAPPGGRTEGATPLAGRFARRGLAPDMVWVDLSATHRLTHFRRRWNLGDYMVCLFPC</sequence>
<accession>A0A5C3NVS1</accession>
<feature type="compositionally biased region" description="Basic and acidic residues" evidence="1">
    <location>
        <begin position="576"/>
        <end position="594"/>
    </location>
</feature>